<dbReference type="NCBIfam" id="TIGR02199">
    <property type="entry name" value="rfaE_dom_II"/>
    <property type="match status" value="1"/>
</dbReference>
<gene>
    <name evidence="14" type="primary">rfaE1</name>
    <name evidence="11" type="synonym">hldE</name>
    <name evidence="14" type="ORF">AAH949_06275</name>
</gene>
<keyword evidence="7 11" id="KW-0067">ATP-binding</keyword>
<reference evidence="14" key="1">
    <citation type="submission" date="2024-05" db="EMBL/GenBank/DDBJ databases">
        <title>Campylobacter coli isolated from environmental waters in Slovenia.</title>
        <authorList>
            <person name="Zautner A.E."/>
            <person name="Bunk B."/>
            <person name="Riedel T."/>
            <person name="Sproeer C."/>
        </authorList>
    </citation>
    <scope>NUCLEOTIDE SEQUENCE</scope>
    <source>
        <strain evidence="14">CCS1377</strain>
    </source>
</reference>
<dbReference type="SUPFAM" id="SSF53613">
    <property type="entry name" value="Ribokinase-like"/>
    <property type="match status" value="1"/>
</dbReference>
<evidence type="ECO:0000259" key="12">
    <source>
        <dbReference type="Pfam" id="PF00294"/>
    </source>
</evidence>
<dbReference type="InterPro" id="IPR014729">
    <property type="entry name" value="Rossmann-like_a/b/a_fold"/>
</dbReference>
<feature type="region of interest" description="Ribokinase" evidence="11">
    <location>
        <begin position="1"/>
        <end position="316"/>
    </location>
</feature>
<evidence type="ECO:0000256" key="5">
    <source>
        <dbReference type="ARBA" id="ARBA00022741"/>
    </source>
</evidence>
<feature type="domain" description="Carbohydrate kinase PfkB" evidence="12">
    <location>
        <begin position="12"/>
        <end position="301"/>
    </location>
</feature>
<keyword evidence="5 11" id="KW-0547">Nucleotide-binding</keyword>
<comment type="pathway">
    <text evidence="11">Nucleotide-sugar biosynthesis; ADP-L-glycero-beta-D-manno-heptose biosynthesis; ADP-L-glycero-beta-D-manno-heptose from D-glycero-beta-D-manno-heptose 7-phosphate: step 1/4.</text>
</comment>
<keyword evidence="6 11" id="KW-0418">Kinase</keyword>
<dbReference type="NCBIfam" id="TIGR00125">
    <property type="entry name" value="cyt_tran_rel"/>
    <property type="match status" value="1"/>
</dbReference>
<dbReference type="GO" id="GO:0005829">
    <property type="term" value="C:cytosol"/>
    <property type="evidence" value="ECO:0007669"/>
    <property type="project" value="TreeGrafter"/>
</dbReference>
<keyword evidence="8 11" id="KW-0511">Multifunctional enzyme</keyword>
<comment type="similarity">
    <text evidence="11">In the C-terminal section; belongs to the cytidylyltransferase family.</text>
</comment>
<dbReference type="HAMAP" id="MF_01603">
    <property type="entry name" value="HldE"/>
    <property type="match status" value="1"/>
</dbReference>
<dbReference type="PANTHER" id="PTHR46969">
    <property type="entry name" value="BIFUNCTIONAL PROTEIN HLDE"/>
    <property type="match status" value="1"/>
</dbReference>
<dbReference type="Gene3D" id="3.40.50.620">
    <property type="entry name" value="HUPs"/>
    <property type="match status" value="1"/>
</dbReference>
<dbReference type="CDD" id="cd01172">
    <property type="entry name" value="RfaE_like"/>
    <property type="match status" value="1"/>
</dbReference>
<dbReference type="GO" id="GO:0033785">
    <property type="term" value="F:heptose 7-phosphate kinase activity"/>
    <property type="evidence" value="ECO:0007669"/>
    <property type="project" value="UniProtKB-UniRule"/>
</dbReference>
<dbReference type="InterPro" id="IPR004821">
    <property type="entry name" value="Cyt_trans-like"/>
</dbReference>
<protein>
    <recommendedName>
        <fullName evidence="11">Bifunctional protein HldE</fullName>
    </recommendedName>
    <domain>
        <recommendedName>
            <fullName evidence="11">D-beta-D-heptose 7-phosphate kinase</fullName>
            <ecNumber evidence="11">2.7.1.167</ecNumber>
        </recommendedName>
        <alternativeName>
            <fullName evidence="11">D-beta-D-heptose 7-phosphotransferase</fullName>
        </alternativeName>
        <alternativeName>
            <fullName evidence="11">D-glycero-beta-D-manno-heptose-7-phosphate kinase</fullName>
        </alternativeName>
    </domain>
    <domain>
        <recommendedName>
            <fullName evidence="11">D-beta-D-heptose 1-phosphate adenylyltransferase</fullName>
            <ecNumber evidence="11">2.7.7.70</ecNumber>
        </recommendedName>
        <alternativeName>
            <fullName evidence="11">D-glycero-beta-D-manno-heptose 1-phosphate adenylyltransferase</fullName>
        </alternativeName>
    </domain>
</protein>
<dbReference type="SUPFAM" id="SSF52374">
    <property type="entry name" value="Nucleotidylyl transferase"/>
    <property type="match status" value="1"/>
</dbReference>
<dbReference type="InterPro" id="IPR011914">
    <property type="entry name" value="RfaE_dom_II"/>
</dbReference>
<evidence type="ECO:0000259" key="13">
    <source>
        <dbReference type="Pfam" id="PF01467"/>
    </source>
</evidence>
<dbReference type="EC" id="2.7.7.70" evidence="11"/>
<accession>A0AAU7E437</accession>
<dbReference type="GO" id="GO:0016773">
    <property type="term" value="F:phosphotransferase activity, alcohol group as acceptor"/>
    <property type="evidence" value="ECO:0007669"/>
    <property type="project" value="InterPro"/>
</dbReference>
<feature type="region of interest" description="Cytidylyltransferase" evidence="11">
    <location>
        <begin position="339"/>
        <end position="466"/>
    </location>
</feature>
<evidence type="ECO:0000256" key="8">
    <source>
        <dbReference type="ARBA" id="ARBA00023268"/>
    </source>
</evidence>
<evidence type="ECO:0000256" key="7">
    <source>
        <dbReference type="ARBA" id="ARBA00022840"/>
    </source>
</evidence>
<proteinExistence type="inferred from homology"/>
<evidence type="ECO:0000256" key="10">
    <source>
        <dbReference type="ARBA" id="ARBA00047428"/>
    </source>
</evidence>
<dbReference type="Gene3D" id="3.40.1190.20">
    <property type="match status" value="1"/>
</dbReference>
<keyword evidence="9 11" id="KW-0119">Carbohydrate metabolism</keyword>
<comment type="catalytic activity">
    <reaction evidence="10 11">
        <text>D-glycero-beta-D-manno-heptose 1-phosphate + ATP + H(+) = ADP-D-glycero-beta-D-manno-heptose + diphosphate</text>
        <dbReference type="Rhea" id="RHEA:27465"/>
        <dbReference type="ChEBI" id="CHEBI:15378"/>
        <dbReference type="ChEBI" id="CHEBI:30616"/>
        <dbReference type="ChEBI" id="CHEBI:33019"/>
        <dbReference type="ChEBI" id="CHEBI:59967"/>
        <dbReference type="ChEBI" id="CHEBI:61593"/>
        <dbReference type="EC" id="2.7.7.70"/>
    </reaction>
</comment>
<dbReference type="InterPro" id="IPR023030">
    <property type="entry name" value="Bifunc_HldE"/>
</dbReference>
<dbReference type="InterPro" id="IPR011913">
    <property type="entry name" value="RfaE_dom_I"/>
</dbReference>
<dbReference type="RefSeq" id="WP_348518259.1">
    <property type="nucleotide sequence ID" value="NZ_CP155620.1"/>
</dbReference>
<comment type="subunit">
    <text evidence="11">Homodimer.</text>
</comment>
<evidence type="ECO:0000256" key="1">
    <source>
        <dbReference type="ARBA" id="ARBA00002319"/>
    </source>
</evidence>
<dbReference type="EMBL" id="CP155620">
    <property type="protein sequence ID" value="XBJ28703.1"/>
    <property type="molecule type" value="Genomic_DNA"/>
</dbReference>
<organism evidence="14">
    <name type="scientific">Campylobacter sp. CCS1377</name>
    <dbReference type="NCBI Taxonomy" id="3158229"/>
    <lineage>
        <taxon>Bacteria</taxon>
        <taxon>Pseudomonadati</taxon>
        <taxon>Campylobacterota</taxon>
        <taxon>Epsilonproteobacteria</taxon>
        <taxon>Campylobacterales</taxon>
        <taxon>Campylobacteraceae</taxon>
        <taxon>Campylobacter</taxon>
    </lineage>
</organism>
<dbReference type="GO" id="GO:0033786">
    <property type="term" value="F:heptose-1-phosphate adenylyltransferase activity"/>
    <property type="evidence" value="ECO:0007669"/>
    <property type="project" value="UniProtKB-UniRule"/>
</dbReference>
<evidence type="ECO:0000256" key="2">
    <source>
        <dbReference type="ARBA" id="ARBA00003753"/>
    </source>
</evidence>
<keyword evidence="4 11" id="KW-0548">Nucleotidyltransferase</keyword>
<keyword evidence="3 11" id="KW-0808">Transferase</keyword>
<evidence type="ECO:0000256" key="4">
    <source>
        <dbReference type="ARBA" id="ARBA00022695"/>
    </source>
</evidence>
<dbReference type="AlphaFoldDB" id="A0AAU7E437"/>
<dbReference type="NCBIfam" id="TIGR02198">
    <property type="entry name" value="rfaE_dom_I"/>
    <property type="match status" value="1"/>
</dbReference>
<evidence type="ECO:0000256" key="6">
    <source>
        <dbReference type="ARBA" id="ARBA00022777"/>
    </source>
</evidence>
<dbReference type="PANTHER" id="PTHR46969:SF1">
    <property type="entry name" value="BIFUNCTIONAL PROTEIN HLDE"/>
    <property type="match status" value="1"/>
</dbReference>
<comment type="pathway">
    <text evidence="11">Nucleotide-sugar biosynthesis; ADP-L-glycero-beta-D-manno-heptose biosynthesis; ADP-L-glycero-beta-D-manno-heptose from D-glycero-beta-D-manno-heptose 7-phosphate: step 3/4.</text>
</comment>
<sequence length="466" mass="51694">MLEALSKEKPKILLVGDFMVDNYTWCDCSRVSPEAPVLVAKTQKEDKRLGGAANVYANLKSLGADVFALGVLGDDESASFLKANLKGEFLTQIGRKTPFKNRIMAHNQQVLRLDEEDINEILLEDELIALFEEKVKDFKAVVLSDYAKGVLTPKVCKALIKKARELEIPILIDPKGSDFSKYSGATLLTPNKKEALEALKSTALKFDNLEGENLLNGIKKLKNEFDLKYSIITLSEAGIALFDEKLQIAPAKALEVYDVTGAGDSVIAVLAFCLSCGVEIFKACEIANEAAAVVVSKIGSVSVSFDEIKGYKKSEFEKKILSKEELLKLLKKDNKKVVFTNGCFDIVHFGHIKYLEKAKKLGDILVVGLNSDKSVKRLKGESRPINCEFQRACMLAAFYFVDFVVIFDEDTPFELISFLKPDILVKGADYKDKLVVGADLVSKVELIEFEEGFSTTKIIEKIKDRK</sequence>
<comment type="function">
    <text evidence="2 11">Catalyzes the ADP transfer from ATP to D-glycero-beta-D-manno-heptose 1-phosphate, yielding ADP-D-glycero-beta-D-manno-heptose.</text>
</comment>
<evidence type="ECO:0000256" key="3">
    <source>
        <dbReference type="ARBA" id="ARBA00022679"/>
    </source>
</evidence>
<comment type="function">
    <text evidence="1 11">Catalyzes the phosphorylation of D-glycero-D-manno-heptose 7-phosphate at the C-1 position to selectively form D-glycero-beta-D-manno-heptose-1,7-bisphosphate.</text>
</comment>
<feature type="domain" description="Cytidyltransferase-like" evidence="13">
    <location>
        <begin position="339"/>
        <end position="460"/>
    </location>
</feature>
<comment type="similarity">
    <text evidence="11">In the N-terminal section; belongs to the carbohydrate kinase PfkB family.</text>
</comment>
<dbReference type="EC" id="2.7.1.167" evidence="11"/>
<dbReference type="InterPro" id="IPR011611">
    <property type="entry name" value="PfkB_dom"/>
</dbReference>
<dbReference type="FunFam" id="3.40.50.620:FF:000282">
    <property type="entry name" value="Bifunctional protein HldE"/>
    <property type="match status" value="1"/>
</dbReference>
<dbReference type="Pfam" id="PF01467">
    <property type="entry name" value="CTP_transf_like"/>
    <property type="match status" value="1"/>
</dbReference>
<comment type="catalytic activity">
    <reaction evidence="11">
        <text>D-glycero-beta-D-manno-heptose 7-phosphate + ATP = D-glycero-beta-D-manno-heptose 1,7-bisphosphate + ADP + H(+)</text>
        <dbReference type="Rhea" id="RHEA:27473"/>
        <dbReference type="ChEBI" id="CHEBI:15378"/>
        <dbReference type="ChEBI" id="CHEBI:30616"/>
        <dbReference type="ChEBI" id="CHEBI:60204"/>
        <dbReference type="ChEBI" id="CHEBI:60208"/>
        <dbReference type="ChEBI" id="CHEBI:456216"/>
        <dbReference type="EC" id="2.7.1.167"/>
    </reaction>
</comment>
<evidence type="ECO:0000256" key="11">
    <source>
        <dbReference type="HAMAP-Rule" id="MF_01603"/>
    </source>
</evidence>
<evidence type="ECO:0000313" key="14">
    <source>
        <dbReference type="EMBL" id="XBJ28703.1"/>
    </source>
</evidence>
<feature type="active site" evidence="11">
    <location>
        <position position="264"/>
    </location>
</feature>
<dbReference type="GO" id="GO:0005524">
    <property type="term" value="F:ATP binding"/>
    <property type="evidence" value="ECO:0007669"/>
    <property type="project" value="UniProtKB-UniRule"/>
</dbReference>
<evidence type="ECO:0000256" key="9">
    <source>
        <dbReference type="ARBA" id="ARBA00023277"/>
    </source>
</evidence>
<name>A0AAU7E437_9BACT</name>
<feature type="binding site" evidence="11">
    <location>
        <begin position="191"/>
        <end position="194"/>
    </location>
    <ligand>
        <name>ATP</name>
        <dbReference type="ChEBI" id="CHEBI:30616"/>
    </ligand>
</feature>
<dbReference type="Pfam" id="PF00294">
    <property type="entry name" value="PfkB"/>
    <property type="match status" value="1"/>
</dbReference>
<dbReference type="InterPro" id="IPR029056">
    <property type="entry name" value="Ribokinase-like"/>
</dbReference>